<dbReference type="GO" id="GO:0022857">
    <property type="term" value="F:transmembrane transporter activity"/>
    <property type="evidence" value="ECO:0007669"/>
    <property type="project" value="InterPro"/>
</dbReference>
<dbReference type="PANTHER" id="PTHR23522:SF10">
    <property type="entry name" value="3-PHENYLPROPIONIC ACID TRANSPORTER-RELATED"/>
    <property type="match status" value="1"/>
</dbReference>
<evidence type="ECO:0000313" key="11">
    <source>
        <dbReference type="Proteomes" id="UP000515928"/>
    </source>
</evidence>
<feature type="transmembrane region" description="Helical" evidence="8">
    <location>
        <begin position="159"/>
        <end position="178"/>
    </location>
</feature>
<feature type="transmembrane region" description="Helical" evidence="8">
    <location>
        <begin position="44"/>
        <end position="63"/>
    </location>
</feature>
<feature type="domain" description="Major facilitator superfamily (MFS) profile" evidence="9">
    <location>
        <begin position="5"/>
        <end position="380"/>
    </location>
</feature>
<evidence type="ECO:0000256" key="3">
    <source>
        <dbReference type="ARBA" id="ARBA00022475"/>
    </source>
</evidence>
<evidence type="ECO:0000256" key="5">
    <source>
        <dbReference type="ARBA" id="ARBA00022692"/>
    </source>
</evidence>
<dbReference type="AlphaFoldDB" id="A0A7G9RYD8"/>
<feature type="transmembrane region" description="Helical" evidence="8">
    <location>
        <begin position="198"/>
        <end position="217"/>
    </location>
</feature>
<evidence type="ECO:0000256" key="6">
    <source>
        <dbReference type="ARBA" id="ARBA00022989"/>
    </source>
</evidence>
<dbReference type="PANTHER" id="PTHR23522">
    <property type="entry name" value="BLL5896 PROTEIN"/>
    <property type="match status" value="1"/>
</dbReference>
<feature type="transmembrane region" description="Helical" evidence="8">
    <location>
        <begin position="96"/>
        <end position="120"/>
    </location>
</feature>
<name>A0A7G9RYD8_9FIRM</name>
<accession>A0A7G9RYD8</accession>
<evidence type="ECO:0000259" key="9">
    <source>
        <dbReference type="PROSITE" id="PS50850"/>
    </source>
</evidence>
<keyword evidence="7 8" id="KW-0472">Membrane</keyword>
<keyword evidence="2" id="KW-0813">Transport</keyword>
<dbReference type="InterPro" id="IPR036259">
    <property type="entry name" value="MFS_trans_sf"/>
</dbReference>
<feature type="transmembrane region" description="Helical" evidence="8">
    <location>
        <begin position="7"/>
        <end position="24"/>
    </location>
</feature>
<keyword evidence="5 8" id="KW-0812">Transmembrane</keyword>
<evidence type="ECO:0000256" key="4">
    <source>
        <dbReference type="ARBA" id="ARBA00022519"/>
    </source>
</evidence>
<dbReference type="KEGG" id="eio:H9L01_09620"/>
<keyword evidence="4" id="KW-0997">Cell inner membrane</keyword>
<evidence type="ECO:0000313" key="10">
    <source>
        <dbReference type="EMBL" id="QNN60613.1"/>
    </source>
</evidence>
<feature type="transmembrane region" description="Helical" evidence="8">
    <location>
        <begin position="242"/>
        <end position="261"/>
    </location>
</feature>
<dbReference type="InterPro" id="IPR024989">
    <property type="entry name" value="MFS_assoc_dom"/>
</dbReference>
<dbReference type="Proteomes" id="UP000515928">
    <property type="component" value="Chromosome"/>
</dbReference>
<dbReference type="Gene3D" id="1.20.1250.20">
    <property type="entry name" value="MFS general substrate transporter like domains"/>
    <property type="match status" value="2"/>
</dbReference>
<feature type="transmembrane region" description="Helical" evidence="8">
    <location>
        <begin position="355"/>
        <end position="373"/>
    </location>
</feature>
<dbReference type="RefSeq" id="WP_187533737.1">
    <property type="nucleotide sequence ID" value="NZ_CBCSHU010000005.1"/>
</dbReference>
<dbReference type="InterPro" id="IPR020846">
    <property type="entry name" value="MFS_dom"/>
</dbReference>
<dbReference type="Pfam" id="PF12832">
    <property type="entry name" value="MFS_1_like"/>
    <property type="match status" value="1"/>
</dbReference>
<dbReference type="PROSITE" id="PS50850">
    <property type="entry name" value="MFS"/>
    <property type="match status" value="1"/>
</dbReference>
<sequence length="380" mass="43002">MLKSKTFKFSVVMFVVFWSHSFLYTQFVPYLTHVGYSSSERGFLLAYFAIVGMLGQILTGYLSDRYGTIKKFFIFFTLMLAASGYLFYHFEAKNFWVHLVLLGFSGGLIRVLGSFFETWVLEVDGLFDKFGLIRALGSLGWALGSLLTGYLIVNYSYDIVGIVAAIFSIILVFLSLFLEDATKVETTNLKLSDIGELFSNRNYVILIVVYFITYFVYNADSITVTELILELGGDAQSIGVKWFIQALIELPILFLGGRLLLKYKGRNLMLFASIVMLIRFMLYGLVTEVYHVYLITLLQCITFPLILITQKDLVYREVPPRLRSSGQMVAVSMTIGLSAIVTPILSGYLMEIMSVKSTIMVMGATMIIPIILMKRYQAQN</sequence>
<organism evidence="10 11">
    <name type="scientific">Erysipelothrix inopinata</name>
    <dbReference type="NCBI Taxonomy" id="225084"/>
    <lineage>
        <taxon>Bacteria</taxon>
        <taxon>Bacillati</taxon>
        <taxon>Bacillota</taxon>
        <taxon>Erysipelotrichia</taxon>
        <taxon>Erysipelotrichales</taxon>
        <taxon>Erysipelotrichaceae</taxon>
        <taxon>Erysipelothrix</taxon>
    </lineage>
</organism>
<evidence type="ECO:0000256" key="7">
    <source>
        <dbReference type="ARBA" id="ARBA00023136"/>
    </source>
</evidence>
<reference evidence="10 11" key="1">
    <citation type="submission" date="2020-08" db="EMBL/GenBank/DDBJ databases">
        <title>Genome sequence of Erysipelothrix inopinata DSM 15511T.</title>
        <authorList>
            <person name="Hyun D.-W."/>
            <person name="Bae J.-W."/>
        </authorList>
    </citation>
    <scope>NUCLEOTIDE SEQUENCE [LARGE SCALE GENOMIC DNA]</scope>
    <source>
        <strain evidence="10 11">DSM 15511</strain>
    </source>
</reference>
<feature type="transmembrane region" description="Helical" evidence="8">
    <location>
        <begin position="72"/>
        <end position="90"/>
    </location>
</feature>
<protein>
    <submittedName>
        <fullName evidence="10">MFS transporter</fullName>
    </submittedName>
</protein>
<dbReference type="EMBL" id="CP060715">
    <property type="protein sequence ID" value="QNN60613.1"/>
    <property type="molecule type" value="Genomic_DNA"/>
</dbReference>
<keyword evidence="3" id="KW-1003">Cell membrane</keyword>
<keyword evidence="6 8" id="KW-1133">Transmembrane helix</keyword>
<gene>
    <name evidence="10" type="ORF">H9L01_09620</name>
</gene>
<dbReference type="SUPFAM" id="SSF103473">
    <property type="entry name" value="MFS general substrate transporter"/>
    <property type="match status" value="1"/>
</dbReference>
<evidence type="ECO:0000256" key="8">
    <source>
        <dbReference type="SAM" id="Phobius"/>
    </source>
</evidence>
<feature type="transmembrane region" description="Helical" evidence="8">
    <location>
        <begin position="132"/>
        <end position="153"/>
    </location>
</feature>
<comment type="subcellular location">
    <subcellularLocation>
        <location evidence="1">Cell inner membrane</location>
        <topology evidence="1">Multi-pass membrane protein</topology>
    </subcellularLocation>
</comment>
<evidence type="ECO:0000256" key="2">
    <source>
        <dbReference type="ARBA" id="ARBA00022448"/>
    </source>
</evidence>
<proteinExistence type="predicted"/>
<feature type="transmembrane region" description="Helical" evidence="8">
    <location>
        <begin position="292"/>
        <end position="308"/>
    </location>
</feature>
<evidence type="ECO:0000256" key="1">
    <source>
        <dbReference type="ARBA" id="ARBA00004429"/>
    </source>
</evidence>
<keyword evidence="11" id="KW-1185">Reference proteome</keyword>
<feature type="transmembrane region" description="Helical" evidence="8">
    <location>
        <begin position="268"/>
        <end position="286"/>
    </location>
</feature>
<feature type="transmembrane region" description="Helical" evidence="8">
    <location>
        <begin position="329"/>
        <end position="349"/>
    </location>
</feature>
<dbReference type="GO" id="GO:0005886">
    <property type="term" value="C:plasma membrane"/>
    <property type="evidence" value="ECO:0007669"/>
    <property type="project" value="UniProtKB-SubCell"/>
</dbReference>